<evidence type="ECO:0000259" key="1">
    <source>
        <dbReference type="Pfam" id="PF00668"/>
    </source>
</evidence>
<organism evidence="2">
    <name type="scientific">Mycobacterium xenopi 4042</name>
    <dbReference type="NCBI Taxonomy" id="1299334"/>
    <lineage>
        <taxon>Bacteria</taxon>
        <taxon>Bacillati</taxon>
        <taxon>Actinomycetota</taxon>
        <taxon>Actinomycetes</taxon>
        <taxon>Mycobacteriales</taxon>
        <taxon>Mycobacteriaceae</taxon>
        <taxon>Mycobacterium</taxon>
    </lineage>
</organism>
<sequence length="139" mass="15099">MRARLFRVAEDEHVLVAVVHHIAADGWSITPLVRDLSVAYAARCGGGPGWDPLPVQYADYTLWQREQLGELDDPDSLIAAQVAFWEHELAGFPSGWSCPPIGRIRRWPIIAGRGCPWSAGAGAAADCPVPGSTTRPVSW</sequence>
<dbReference type="AlphaFoldDB" id="X7ZCU9"/>
<dbReference type="GO" id="GO:0008610">
    <property type="term" value="P:lipid biosynthetic process"/>
    <property type="evidence" value="ECO:0007669"/>
    <property type="project" value="UniProtKB-ARBA"/>
</dbReference>
<dbReference type="GO" id="GO:0003824">
    <property type="term" value="F:catalytic activity"/>
    <property type="evidence" value="ECO:0007669"/>
    <property type="project" value="InterPro"/>
</dbReference>
<dbReference type="Pfam" id="PF00668">
    <property type="entry name" value="Condensation"/>
    <property type="match status" value="1"/>
</dbReference>
<dbReference type="SUPFAM" id="SSF52777">
    <property type="entry name" value="CoA-dependent acyltransferases"/>
    <property type="match status" value="1"/>
</dbReference>
<feature type="domain" description="Condensation" evidence="1">
    <location>
        <begin position="1"/>
        <end position="92"/>
    </location>
</feature>
<protein>
    <submittedName>
        <fullName evidence="2">Condensation domain protein</fullName>
    </submittedName>
</protein>
<name>X7ZCU9_MYCXE</name>
<dbReference type="InterPro" id="IPR023213">
    <property type="entry name" value="CAT-like_dom_sf"/>
</dbReference>
<dbReference type="InterPro" id="IPR001242">
    <property type="entry name" value="Condensation_dom"/>
</dbReference>
<comment type="caution">
    <text evidence="2">The sequence shown here is derived from an EMBL/GenBank/DDBJ whole genome shotgun (WGS) entry which is preliminary data.</text>
</comment>
<reference evidence="2" key="1">
    <citation type="submission" date="2014-01" db="EMBL/GenBank/DDBJ databases">
        <authorList>
            <person name="Brown-Elliot B."/>
            <person name="Wallace R."/>
            <person name="Lenaerts A."/>
            <person name="Ordway D."/>
            <person name="DeGroote M.A."/>
            <person name="Parker T."/>
            <person name="Sizemore C."/>
            <person name="Tallon L.J."/>
            <person name="Sadzewicz L.K."/>
            <person name="Sengamalay N."/>
            <person name="Fraser C.M."/>
            <person name="Hine E."/>
            <person name="Shefchek K.A."/>
            <person name="Das S.P."/>
            <person name="Tettelin H."/>
        </authorList>
    </citation>
    <scope>NUCLEOTIDE SEQUENCE [LARGE SCALE GENOMIC DNA]</scope>
    <source>
        <strain evidence="2">4042</strain>
    </source>
</reference>
<gene>
    <name evidence="2" type="ORF">I553_2305</name>
</gene>
<dbReference type="Gene3D" id="3.30.559.10">
    <property type="entry name" value="Chloramphenicol acetyltransferase-like domain"/>
    <property type="match status" value="1"/>
</dbReference>
<dbReference type="PATRIC" id="fig|1299334.3.peg.8161"/>
<proteinExistence type="predicted"/>
<evidence type="ECO:0000313" key="2">
    <source>
        <dbReference type="EMBL" id="EUA17209.1"/>
    </source>
</evidence>
<dbReference type="EMBL" id="JAOB01000077">
    <property type="protein sequence ID" value="EUA17209.1"/>
    <property type="molecule type" value="Genomic_DNA"/>
</dbReference>
<accession>X7ZCU9</accession>